<dbReference type="Proteomes" id="UP000474565">
    <property type="component" value="Unassembled WGS sequence"/>
</dbReference>
<evidence type="ECO:0000313" key="2">
    <source>
        <dbReference type="EMBL" id="MYM85507.1"/>
    </source>
</evidence>
<protein>
    <submittedName>
        <fullName evidence="2">Uncharacterized protein</fullName>
    </submittedName>
</protein>
<sequence>PAAAAALRAAGQALLRTEVAQVTLDQVAEEHLDGALHFLHCGGSHAEALAALAGCDLARWAPWIVVLAAGPAPAALTAAGYTLAYEDGWKQYLVAPHQRALAAALRQPPHPADDFRLCEDHPYSHPLDEWRRRTTAAETEAATSRQWAQDHVTEWKQKYALYETVQTRADTLDAELQRVLGVVEQQAASLEHDRQHYLEQHALLDQRLQAENARAVLAEQQLPPLSARAEQAERQLAERLAQLERLEAQRAEQQARAEQAEQQLPDLYARAAAADQAEATVHGMVHSVSWRLTRPLREANHFRQRLQRYVRRFPGRARGALVRRVKGLLGAGFRYVNRRPALSFFLRRNIARLPFLVPLARQLHLRLKLSQSNGPAPQVAPADAPAAVAVAVDTSHLPDTARRLFDDLRRRAHS</sequence>
<proteinExistence type="predicted"/>
<dbReference type="EMBL" id="WWCP01000079">
    <property type="protein sequence ID" value="MYM85507.1"/>
    <property type="molecule type" value="Genomic_DNA"/>
</dbReference>
<keyword evidence="1" id="KW-0175">Coiled coil</keyword>
<accession>A0A6L8MTX2</accession>
<organism evidence="2 3">
    <name type="scientific">Duganella lactea</name>
    <dbReference type="NCBI Taxonomy" id="2692173"/>
    <lineage>
        <taxon>Bacteria</taxon>
        <taxon>Pseudomonadati</taxon>
        <taxon>Pseudomonadota</taxon>
        <taxon>Betaproteobacteria</taxon>
        <taxon>Burkholderiales</taxon>
        <taxon>Oxalobacteraceae</taxon>
        <taxon>Telluria group</taxon>
        <taxon>Duganella</taxon>
    </lineage>
</organism>
<dbReference type="SUPFAM" id="SSF57997">
    <property type="entry name" value="Tropomyosin"/>
    <property type="match status" value="1"/>
</dbReference>
<evidence type="ECO:0000313" key="3">
    <source>
        <dbReference type="Proteomes" id="UP000474565"/>
    </source>
</evidence>
<feature type="non-terminal residue" evidence="2">
    <location>
        <position position="1"/>
    </location>
</feature>
<comment type="caution">
    <text evidence="2">The sequence shown here is derived from an EMBL/GenBank/DDBJ whole genome shotgun (WGS) entry which is preliminary data.</text>
</comment>
<dbReference type="AlphaFoldDB" id="A0A6L8MTX2"/>
<feature type="coiled-coil region" evidence="1">
    <location>
        <begin position="226"/>
        <end position="277"/>
    </location>
</feature>
<dbReference type="RefSeq" id="WP_161021788.1">
    <property type="nucleotide sequence ID" value="NZ_WWCP01000079.1"/>
</dbReference>
<evidence type="ECO:0000256" key="1">
    <source>
        <dbReference type="SAM" id="Coils"/>
    </source>
</evidence>
<gene>
    <name evidence="2" type="ORF">GTP44_26720</name>
</gene>
<name>A0A6L8MTX2_9BURK</name>
<reference evidence="2 3" key="1">
    <citation type="submission" date="2019-12" db="EMBL/GenBank/DDBJ databases">
        <title>Novel species isolated from a subtropical stream in China.</title>
        <authorList>
            <person name="Lu H."/>
        </authorList>
    </citation>
    <scope>NUCLEOTIDE SEQUENCE [LARGE SCALE GENOMIC DNA]</scope>
    <source>
        <strain evidence="2 3">FT50W</strain>
    </source>
</reference>